<dbReference type="AlphaFoldDB" id="A0A420I146"/>
<keyword evidence="2" id="KW-1185">Reference proteome</keyword>
<evidence type="ECO:0000313" key="1">
    <source>
        <dbReference type="EMBL" id="RKF63394.1"/>
    </source>
</evidence>
<gene>
    <name evidence="1" type="ORF">OnM2_025100</name>
</gene>
<dbReference type="STRING" id="212602.A0A420I146"/>
<sequence>MCHQHIRFAEHRDYKRYDAMNLLKYLRVHKGRDRDCDLVLNATKNISANEGIQYGMDYGHTIFSREAGKVEIPRIPHDWVESHKDDCQT</sequence>
<accession>A0A420I146</accession>
<organism evidence="1 2">
    <name type="scientific">Erysiphe neolycopersici</name>
    <dbReference type="NCBI Taxonomy" id="212602"/>
    <lineage>
        <taxon>Eukaryota</taxon>
        <taxon>Fungi</taxon>
        <taxon>Dikarya</taxon>
        <taxon>Ascomycota</taxon>
        <taxon>Pezizomycotina</taxon>
        <taxon>Leotiomycetes</taxon>
        <taxon>Erysiphales</taxon>
        <taxon>Erysiphaceae</taxon>
        <taxon>Erysiphe</taxon>
    </lineage>
</organism>
<proteinExistence type="predicted"/>
<reference evidence="1 2" key="1">
    <citation type="journal article" date="2018" name="BMC Genomics">
        <title>Comparative genome analyses reveal sequence features reflecting distinct modes of host-adaptation between dicot and monocot powdery mildew.</title>
        <authorList>
            <person name="Wu Y."/>
            <person name="Ma X."/>
            <person name="Pan Z."/>
            <person name="Kale S.D."/>
            <person name="Song Y."/>
            <person name="King H."/>
            <person name="Zhang Q."/>
            <person name="Presley C."/>
            <person name="Deng X."/>
            <person name="Wei C.I."/>
            <person name="Xiao S."/>
        </authorList>
    </citation>
    <scope>NUCLEOTIDE SEQUENCE [LARGE SCALE GENOMIC DNA]</scope>
    <source>
        <strain evidence="1">UMSG2</strain>
    </source>
</reference>
<name>A0A420I146_9PEZI</name>
<dbReference type="EMBL" id="MCFK01002581">
    <property type="protein sequence ID" value="RKF63394.1"/>
    <property type="molecule type" value="Genomic_DNA"/>
</dbReference>
<comment type="caution">
    <text evidence="1">The sequence shown here is derived from an EMBL/GenBank/DDBJ whole genome shotgun (WGS) entry which is preliminary data.</text>
</comment>
<protein>
    <submittedName>
        <fullName evidence="1">Uncharacterized protein</fullName>
    </submittedName>
</protein>
<dbReference type="Proteomes" id="UP000286134">
    <property type="component" value="Unassembled WGS sequence"/>
</dbReference>
<evidence type="ECO:0000313" key="2">
    <source>
        <dbReference type="Proteomes" id="UP000286134"/>
    </source>
</evidence>